<gene>
    <name evidence="2" type="ORF">lpari_03678</name>
</gene>
<keyword evidence="1" id="KW-0175">Coiled coil</keyword>
<evidence type="ECO:0000313" key="2">
    <source>
        <dbReference type="EMBL" id="OEH45344.1"/>
    </source>
</evidence>
<protein>
    <submittedName>
        <fullName evidence="2">Uncharacterized protein</fullName>
    </submittedName>
</protein>
<dbReference type="Proteomes" id="UP000095229">
    <property type="component" value="Unassembled WGS sequence"/>
</dbReference>
<dbReference type="AlphaFoldDB" id="A0A1E5JLF6"/>
<dbReference type="STRING" id="45071.Lpar_1936"/>
<sequence length="525" mass="61626">MPSTRSFFFHTSPPKRLSERKNRFLKDKKHAAYQLVVEDYQPIIQHYIHKYGLENLVVLINGTTEFGQKIVSENIADLQTDIDLFENENIQYAILVRNYWVRPSSSVPAPFYLNKVDNKNTDFSPYYEELYHAIKEKFLDENDRIKELSPEELKQLNQICFNLGCRKKLEEYRAKILEDLNLRKKKVCLTKEQALEEIKKIQANLKEGECVIYFFTNNVRVGPAHFEFVQIKKDEIIKPVHWFLHNSNIINRNELKNIFITDISDFISPYLKPQYLQPQVDEVSCGTLGILYLKELLKNQGQQLEDYTLSFPLYKIHNREIDKGNLFFPSPHVLRYSQSSFYNDVILAMVKNDHEVSIKFKGIKYKIKPLKVILEDSIKFATSKGDFAVAEENKKIIKKLPTFRKEWLMEYETAIQKRKAMQGDKYNVYLAYSSKRMQALANHPEGLQKAHEDIPELECEKAVKCPSLLERIKKNLQQTKEKKFPKSYLFHPLDAITKVVDNPLYEGGNTRENPLYEPKADPNHI</sequence>
<dbReference type="RefSeq" id="WP_058517762.1">
    <property type="nucleotide sequence ID" value="NZ_CAAAIE010000013.1"/>
</dbReference>
<comment type="caution">
    <text evidence="2">The sequence shown here is derived from an EMBL/GenBank/DDBJ whole genome shotgun (WGS) entry which is preliminary data.</text>
</comment>
<accession>A0A1E5JLF6</accession>
<evidence type="ECO:0000256" key="1">
    <source>
        <dbReference type="SAM" id="Coils"/>
    </source>
</evidence>
<dbReference type="PATRIC" id="fig|45071.6.peg.2078"/>
<evidence type="ECO:0000313" key="3">
    <source>
        <dbReference type="Proteomes" id="UP000095229"/>
    </source>
</evidence>
<dbReference type="OrthoDB" id="5651045at2"/>
<feature type="coiled-coil region" evidence="1">
    <location>
        <begin position="177"/>
        <end position="211"/>
    </location>
</feature>
<dbReference type="EMBL" id="LSOG01000099">
    <property type="protein sequence ID" value="OEH45344.1"/>
    <property type="molecule type" value="Genomic_DNA"/>
</dbReference>
<keyword evidence="3" id="KW-1185">Reference proteome</keyword>
<name>A0A1E5JLF6_9GAMM</name>
<reference evidence="2 3" key="1">
    <citation type="submission" date="2016-02" db="EMBL/GenBank/DDBJ databases">
        <title>Secondary metabolites in Legionella.</title>
        <authorList>
            <person name="Tobias N.J."/>
            <person name="Bode H.B."/>
        </authorList>
    </citation>
    <scope>NUCLEOTIDE SEQUENCE [LARGE SCALE GENOMIC DNA]</scope>
    <source>
        <strain evidence="2 3">DSM 19216</strain>
    </source>
</reference>
<proteinExistence type="predicted"/>
<organism evidence="2 3">
    <name type="scientific">Legionella parisiensis</name>
    <dbReference type="NCBI Taxonomy" id="45071"/>
    <lineage>
        <taxon>Bacteria</taxon>
        <taxon>Pseudomonadati</taxon>
        <taxon>Pseudomonadota</taxon>
        <taxon>Gammaproteobacteria</taxon>
        <taxon>Legionellales</taxon>
        <taxon>Legionellaceae</taxon>
        <taxon>Legionella</taxon>
    </lineage>
</organism>